<evidence type="ECO:0000313" key="3">
    <source>
        <dbReference type="EMBL" id="KAF4148394.1"/>
    </source>
</evidence>
<accession>A0A833WN85</accession>
<evidence type="ECO:0000313" key="2">
    <source>
        <dbReference type="EMBL" id="KAF4046803.1"/>
    </source>
</evidence>
<dbReference type="Proteomes" id="UP000704712">
    <property type="component" value="Unassembled WGS sequence"/>
</dbReference>
<gene>
    <name evidence="2" type="ORF">GN244_ATG00807</name>
    <name evidence="3" type="ORF">GN958_ATG02428</name>
</gene>
<evidence type="ECO:0000256" key="1">
    <source>
        <dbReference type="SAM" id="MobiDB-lite"/>
    </source>
</evidence>
<dbReference type="Proteomes" id="UP000602510">
    <property type="component" value="Unassembled WGS sequence"/>
</dbReference>
<protein>
    <submittedName>
        <fullName evidence="2">Uncharacterized protein</fullName>
    </submittedName>
</protein>
<proteinExistence type="predicted"/>
<feature type="region of interest" description="Disordered" evidence="1">
    <location>
        <begin position="36"/>
        <end position="60"/>
    </location>
</feature>
<comment type="caution">
    <text evidence="2">The sequence shown here is derived from an EMBL/GenBank/DDBJ whole genome shotgun (WGS) entry which is preliminary data.</text>
</comment>
<reference evidence="2" key="1">
    <citation type="submission" date="2020-04" db="EMBL/GenBank/DDBJ databases">
        <title>Hybrid Assembly of Korean Phytophthora infestans isolates.</title>
        <authorList>
            <person name="Prokchorchik M."/>
            <person name="Lee Y."/>
            <person name="Seo J."/>
            <person name="Cho J.-H."/>
            <person name="Park Y.-E."/>
            <person name="Jang D.-C."/>
            <person name="Im J.-S."/>
            <person name="Choi J.-G."/>
            <person name="Park H.-J."/>
            <person name="Lee G.-B."/>
            <person name="Lee Y.-G."/>
            <person name="Hong S.-Y."/>
            <person name="Cho K."/>
            <person name="Sohn K.H."/>
        </authorList>
    </citation>
    <scope>NUCLEOTIDE SEQUENCE</scope>
    <source>
        <strain evidence="2">KR_1_A1</strain>
        <strain evidence="3">KR_2_A2</strain>
    </source>
</reference>
<keyword evidence="4" id="KW-1185">Reference proteome</keyword>
<sequence length="168" mass="19256">MRRNRHSAVQLAGTTVSGHCLIAHDPDAVSDGLARRRRQAGALRPQASEERQQSTQQRGRRLVEDVHIPPIQVDKDLLIQVVRIKVQTLIRNAKLREQGVVLEPGKKRDPHCTTERLEKLLPVIEQRWLQDLMNGDEPRYGFDEVVKIFLDIVHNDSDIGENVDRQKL</sequence>
<evidence type="ECO:0000313" key="4">
    <source>
        <dbReference type="Proteomes" id="UP000602510"/>
    </source>
</evidence>
<name>A0A833WN85_PHYIN</name>
<dbReference type="AlphaFoldDB" id="A0A833WN85"/>
<dbReference type="EMBL" id="WSZM01000014">
    <property type="protein sequence ID" value="KAF4046803.1"/>
    <property type="molecule type" value="Genomic_DNA"/>
</dbReference>
<organism evidence="2 4">
    <name type="scientific">Phytophthora infestans</name>
    <name type="common">Potato late blight agent</name>
    <name type="synonym">Botrytis infestans</name>
    <dbReference type="NCBI Taxonomy" id="4787"/>
    <lineage>
        <taxon>Eukaryota</taxon>
        <taxon>Sar</taxon>
        <taxon>Stramenopiles</taxon>
        <taxon>Oomycota</taxon>
        <taxon>Peronosporomycetes</taxon>
        <taxon>Peronosporales</taxon>
        <taxon>Peronosporaceae</taxon>
        <taxon>Phytophthora</taxon>
    </lineage>
</organism>
<dbReference type="EMBL" id="JAACNO010000281">
    <property type="protein sequence ID" value="KAF4148394.1"/>
    <property type="molecule type" value="Genomic_DNA"/>
</dbReference>